<accession>A0A8H7AL56</accession>
<dbReference type="Proteomes" id="UP000606974">
    <property type="component" value="Unassembled WGS sequence"/>
</dbReference>
<organism evidence="2 3">
    <name type="scientific">Endocarpon pusillum</name>
    <dbReference type="NCBI Taxonomy" id="364733"/>
    <lineage>
        <taxon>Eukaryota</taxon>
        <taxon>Fungi</taxon>
        <taxon>Dikarya</taxon>
        <taxon>Ascomycota</taxon>
        <taxon>Pezizomycotina</taxon>
        <taxon>Eurotiomycetes</taxon>
        <taxon>Chaetothyriomycetidae</taxon>
        <taxon>Verrucariales</taxon>
        <taxon>Verrucariaceae</taxon>
        <taxon>Endocarpon</taxon>
    </lineage>
</organism>
<dbReference type="EMBL" id="JAACFV010000046">
    <property type="protein sequence ID" value="KAF7509016.1"/>
    <property type="molecule type" value="Genomic_DNA"/>
</dbReference>
<feature type="compositionally biased region" description="Polar residues" evidence="1">
    <location>
        <begin position="198"/>
        <end position="215"/>
    </location>
</feature>
<feature type="region of interest" description="Disordered" evidence="1">
    <location>
        <begin position="11"/>
        <end position="34"/>
    </location>
</feature>
<feature type="region of interest" description="Disordered" evidence="1">
    <location>
        <begin position="81"/>
        <end position="120"/>
    </location>
</feature>
<keyword evidence="3" id="KW-1185">Reference proteome</keyword>
<feature type="compositionally biased region" description="Low complexity" evidence="1">
    <location>
        <begin position="234"/>
        <end position="247"/>
    </location>
</feature>
<sequence>MDSLVFYHDLYNSRDDLPDTQHSPGSPAEDEYPSTFSEALHEYYKKSDAEMAALRADPEFQAGCKRAREAMRRMQARFPRPPSDHVIILDDDSSEEAGDNTVTPPRSPHEKEEYGLVPVGRPDGWGNQFYRRTLKSRIHPSDNATTGKAEMNKDQKQVDRQDCSGATDDGHPTPTLPWYWYKEEQSRGPRRRRTSLRAQQSVRPLTRSKGNSSTVFYELDSKGGSVRQRQPQARSRSLQHSSASRSFRIFKRPGKGRAKRK</sequence>
<proteinExistence type="predicted"/>
<evidence type="ECO:0000313" key="2">
    <source>
        <dbReference type="EMBL" id="KAF7509016.1"/>
    </source>
</evidence>
<reference evidence="2" key="1">
    <citation type="submission" date="2020-02" db="EMBL/GenBank/DDBJ databases">
        <authorList>
            <person name="Palmer J.M."/>
        </authorList>
    </citation>
    <scope>NUCLEOTIDE SEQUENCE</scope>
    <source>
        <strain evidence="2">EPUS1.4</strain>
        <tissue evidence="2">Thallus</tissue>
    </source>
</reference>
<feature type="compositionally biased region" description="Acidic residues" evidence="1">
    <location>
        <begin position="89"/>
        <end position="98"/>
    </location>
</feature>
<protein>
    <submittedName>
        <fullName evidence="2">Uncharacterized protein</fullName>
    </submittedName>
</protein>
<feature type="region of interest" description="Disordered" evidence="1">
    <location>
        <begin position="132"/>
        <end position="261"/>
    </location>
</feature>
<feature type="compositionally biased region" description="Basic residues" evidence="1">
    <location>
        <begin position="248"/>
        <end position="261"/>
    </location>
</feature>
<dbReference type="AlphaFoldDB" id="A0A8H7AL56"/>
<evidence type="ECO:0000256" key="1">
    <source>
        <dbReference type="SAM" id="MobiDB-lite"/>
    </source>
</evidence>
<gene>
    <name evidence="2" type="ORF">GJ744_008411</name>
</gene>
<name>A0A8H7AL56_9EURO</name>
<evidence type="ECO:0000313" key="3">
    <source>
        <dbReference type="Proteomes" id="UP000606974"/>
    </source>
</evidence>
<comment type="caution">
    <text evidence="2">The sequence shown here is derived from an EMBL/GenBank/DDBJ whole genome shotgun (WGS) entry which is preliminary data.</text>
</comment>
<feature type="compositionally biased region" description="Basic and acidic residues" evidence="1">
    <location>
        <begin position="150"/>
        <end position="162"/>
    </location>
</feature>